<dbReference type="InterPro" id="IPR036237">
    <property type="entry name" value="Xyl_isomerase-like_sf"/>
</dbReference>
<evidence type="ECO:0000313" key="2">
    <source>
        <dbReference type="EMBL" id="TWB18397.1"/>
    </source>
</evidence>
<name>A0A560F9U6_9PROT</name>
<dbReference type="GO" id="GO:0016853">
    <property type="term" value="F:isomerase activity"/>
    <property type="evidence" value="ECO:0007669"/>
    <property type="project" value="UniProtKB-KW"/>
</dbReference>
<proteinExistence type="predicted"/>
<comment type="caution">
    <text evidence="2">The sequence shown here is derived from an EMBL/GenBank/DDBJ whole genome shotgun (WGS) entry which is preliminary data.</text>
</comment>
<organism evidence="2 3">
    <name type="scientific">Nitrospirillum amazonense</name>
    <dbReference type="NCBI Taxonomy" id="28077"/>
    <lineage>
        <taxon>Bacteria</taxon>
        <taxon>Pseudomonadati</taxon>
        <taxon>Pseudomonadota</taxon>
        <taxon>Alphaproteobacteria</taxon>
        <taxon>Rhodospirillales</taxon>
        <taxon>Azospirillaceae</taxon>
        <taxon>Nitrospirillum</taxon>
    </lineage>
</organism>
<dbReference type="EMBL" id="VITN01000010">
    <property type="protein sequence ID" value="TWB18397.1"/>
    <property type="molecule type" value="Genomic_DNA"/>
</dbReference>
<accession>A0A560F9U6</accession>
<dbReference type="Pfam" id="PF01261">
    <property type="entry name" value="AP_endonuc_2"/>
    <property type="match status" value="1"/>
</dbReference>
<dbReference type="InterPro" id="IPR050312">
    <property type="entry name" value="IolE/XylAMocC-like"/>
</dbReference>
<evidence type="ECO:0000313" key="3">
    <source>
        <dbReference type="Proteomes" id="UP000319859"/>
    </source>
</evidence>
<dbReference type="AlphaFoldDB" id="A0A560F9U6"/>
<keyword evidence="2" id="KW-0413">Isomerase</keyword>
<feature type="domain" description="Xylose isomerase-like TIM barrel" evidence="1">
    <location>
        <begin position="44"/>
        <end position="276"/>
    </location>
</feature>
<dbReference type="PANTHER" id="PTHR12110:SF48">
    <property type="entry name" value="BLL3656 PROTEIN"/>
    <property type="match status" value="1"/>
</dbReference>
<protein>
    <submittedName>
        <fullName evidence="2">Sugar phosphate isomerase/epimerase</fullName>
    </submittedName>
</protein>
<dbReference type="SUPFAM" id="SSF51658">
    <property type="entry name" value="Xylose isomerase-like"/>
    <property type="match status" value="1"/>
</dbReference>
<gene>
    <name evidence="2" type="ORF">FBZ89_11042</name>
</gene>
<sequence>MTIARIEHMVRSVGPVGAGRRGAYMHLLLDHLTVIDVPPWDLPDLAAATGCDGVCLFLHAMSVLPRMADYDLVTDAAARRRVRSRFQERGVRMDLAYPFTLHGRSVATDFRPALDAAADLGIRAVNVLLYDRDAGRRHDQFAAFCEEAAGRGLAVGVEFYPPSLVPDLPAAIAEVARIGRPGRVGITLDLLHLVRSGGDVAQVAALPAGSVLLAQLCDGPARVAPGAREAEAARERGLPGQGDFDVAGFLRALPPDVPVSVEVPQEEAILQGEAPLARALRAVSAAGAVAARAVAEGHGPA</sequence>
<reference evidence="2 3" key="1">
    <citation type="submission" date="2019-06" db="EMBL/GenBank/DDBJ databases">
        <title>Genomic Encyclopedia of Type Strains, Phase IV (KMG-V): Genome sequencing to study the core and pangenomes of soil and plant-associated prokaryotes.</title>
        <authorList>
            <person name="Whitman W."/>
        </authorList>
    </citation>
    <scope>NUCLEOTIDE SEQUENCE [LARGE SCALE GENOMIC DNA]</scope>
    <source>
        <strain evidence="2 3">BR 11880</strain>
    </source>
</reference>
<dbReference type="Proteomes" id="UP000319859">
    <property type="component" value="Unassembled WGS sequence"/>
</dbReference>
<dbReference type="InterPro" id="IPR013022">
    <property type="entry name" value="Xyl_isomerase-like_TIM-brl"/>
</dbReference>
<dbReference type="PANTHER" id="PTHR12110">
    <property type="entry name" value="HYDROXYPYRUVATE ISOMERASE"/>
    <property type="match status" value="1"/>
</dbReference>
<evidence type="ECO:0000259" key="1">
    <source>
        <dbReference type="Pfam" id="PF01261"/>
    </source>
</evidence>
<dbReference type="Gene3D" id="3.20.20.150">
    <property type="entry name" value="Divalent-metal-dependent TIM barrel enzymes"/>
    <property type="match status" value="1"/>
</dbReference>